<feature type="domain" description="Response regulatory" evidence="10">
    <location>
        <begin position="5"/>
        <end position="119"/>
    </location>
</feature>
<dbReference type="EMBL" id="RPOK01000003">
    <property type="protein sequence ID" value="RPJ66354.1"/>
    <property type="molecule type" value="Genomic_DNA"/>
</dbReference>
<keyword evidence="13" id="KW-1185">Reference proteome</keyword>
<dbReference type="CDD" id="cd00383">
    <property type="entry name" value="trans_reg_C"/>
    <property type="match status" value="1"/>
</dbReference>
<evidence type="ECO:0000313" key="12">
    <source>
        <dbReference type="EMBL" id="RPJ66354.1"/>
    </source>
</evidence>
<dbReference type="PANTHER" id="PTHR48111:SF39">
    <property type="entry name" value="TRANSCRIPTIONAL REGULATORY PROTEIN CPXR"/>
    <property type="match status" value="1"/>
</dbReference>
<dbReference type="Pfam" id="PF00486">
    <property type="entry name" value="Trans_reg_C"/>
    <property type="match status" value="1"/>
</dbReference>
<keyword evidence="4" id="KW-0902">Two-component regulatory system</keyword>
<evidence type="ECO:0000256" key="5">
    <source>
        <dbReference type="ARBA" id="ARBA00023015"/>
    </source>
</evidence>
<dbReference type="FunFam" id="3.40.50.2300:FF:000001">
    <property type="entry name" value="DNA-binding response regulator PhoB"/>
    <property type="match status" value="1"/>
</dbReference>
<dbReference type="PANTHER" id="PTHR48111">
    <property type="entry name" value="REGULATOR OF RPOS"/>
    <property type="match status" value="1"/>
</dbReference>
<dbReference type="Gene3D" id="1.10.10.10">
    <property type="entry name" value="Winged helix-like DNA-binding domain superfamily/Winged helix DNA-binding domain"/>
    <property type="match status" value="1"/>
</dbReference>
<feature type="domain" description="OmpR/PhoB-type" evidence="11">
    <location>
        <begin position="131"/>
        <end position="229"/>
    </location>
</feature>
<dbReference type="PROSITE" id="PS51755">
    <property type="entry name" value="OMPR_PHOB"/>
    <property type="match status" value="1"/>
</dbReference>
<dbReference type="Pfam" id="PF00072">
    <property type="entry name" value="Response_reg"/>
    <property type="match status" value="1"/>
</dbReference>
<dbReference type="InterPro" id="IPR001789">
    <property type="entry name" value="Sig_transdc_resp-reg_receiver"/>
</dbReference>
<dbReference type="AlphaFoldDB" id="A0A3N5Z6V4"/>
<dbReference type="GO" id="GO:0006355">
    <property type="term" value="P:regulation of DNA-templated transcription"/>
    <property type="evidence" value="ECO:0007669"/>
    <property type="project" value="InterPro"/>
</dbReference>
<dbReference type="OrthoDB" id="9802426at2"/>
<comment type="subcellular location">
    <subcellularLocation>
        <location evidence="1">Cytoplasm</location>
    </subcellularLocation>
</comment>
<proteinExistence type="predicted"/>
<evidence type="ECO:0000256" key="1">
    <source>
        <dbReference type="ARBA" id="ARBA00004496"/>
    </source>
</evidence>
<gene>
    <name evidence="12" type="ORF">DRW07_09670</name>
</gene>
<comment type="caution">
    <text evidence="12">The sequence shown here is derived from an EMBL/GenBank/DDBJ whole genome shotgun (WGS) entry which is preliminary data.</text>
</comment>
<dbReference type="GO" id="GO:0005829">
    <property type="term" value="C:cytosol"/>
    <property type="evidence" value="ECO:0007669"/>
    <property type="project" value="TreeGrafter"/>
</dbReference>
<evidence type="ECO:0000259" key="10">
    <source>
        <dbReference type="PROSITE" id="PS50110"/>
    </source>
</evidence>
<name>A0A3N5Z6V4_9ALTE</name>
<organism evidence="12 13">
    <name type="scientific">Alteromonas sediminis</name>
    <dbReference type="NCBI Taxonomy" id="2259342"/>
    <lineage>
        <taxon>Bacteria</taxon>
        <taxon>Pseudomonadati</taxon>
        <taxon>Pseudomonadota</taxon>
        <taxon>Gammaproteobacteria</taxon>
        <taxon>Alteromonadales</taxon>
        <taxon>Alteromonadaceae</taxon>
        <taxon>Alteromonas/Salinimonas group</taxon>
        <taxon>Alteromonas</taxon>
    </lineage>
</organism>
<dbReference type="Gene3D" id="3.40.50.2300">
    <property type="match status" value="1"/>
</dbReference>
<evidence type="ECO:0000256" key="7">
    <source>
        <dbReference type="ARBA" id="ARBA00023163"/>
    </source>
</evidence>
<evidence type="ECO:0000256" key="6">
    <source>
        <dbReference type="ARBA" id="ARBA00023125"/>
    </source>
</evidence>
<evidence type="ECO:0000313" key="13">
    <source>
        <dbReference type="Proteomes" id="UP000275281"/>
    </source>
</evidence>
<evidence type="ECO:0000259" key="11">
    <source>
        <dbReference type="PROSITE" id="PS51755"/>
    </source>
</evidence>
<dbReference type="InterPro" id="IPR039420">
    <property type="entry name" value="WalR-like"/>
</dbReference>
<dbReference type="SUPFAM" id="SSF46894">
    <property type="entry name" value="C-terminal effector domain of the bipartite response regulators"/>
    <property type="match status" value="1"/>
</dbReference>
<dbReference type="InterPro" id="IPR001867">
    <property type="entry name" value="OmpR/PhoB-type_DNA-bd"/>
</dbReference>
<evidence type="ECO:0000256" key="4">
    <source>
        <dbReference type="ARBA" id="ARBA00023012"/>
    </source>
</evidence>
<dbReference type="RefSeq" id="WP_124027713.1">
    <property type="nucleotide sequence ID" value="NZ_JBHRSN010000006.1"/>
</dbReference>
<dbReference type="GO" id="GO:0000156">
    <property type="term" value="F:phosphorelay response regulator activity"/>
    <property type="evidence" value="ECO:0007669"/>
    <property type="project" value="TreeGrafter"/>
</dbReference>
<keyword evidence="7" id="KW-0804">Transcription</keyword>
<keyword evidence="5" id="KW-0805">Transcription regulation</keyword>
<feature type="modified residue" description="4-aspartylphosphate" evidence="8">
    <location>
        <position position="55"/>
    </location>
</feature>
<dbReference type="GO" id="GO:0000976">
    <property type="term" value="F:transcription cis-regulatory region binding"/>
    <property type="evidence" value="ECO:0007669"/>
    <property type="project" value="TreeGrafter"/>
</dbReference>
<keyword evidence="6 9" id="KW-0238">DNA-binding</keyword>
<dbReference type="Proteomes" id="UP000275281">
    <property type="component" value="Unassembled WGS sequence"/>
</dbReference>
<accession>A0A3N5Z6V4</accession>
<dbReference type="SMART" id="SM00862">
    <property type="entry name" value="Trans_reg_C"/>
    <property type="match status" value="1"/>
</dbReference>
<dbReference type="InterPro" id="IPR036388">
    <property type="entry name" value="WH-like_DNA-bd_sf"/>
</dbReference>
<dbReference type="InterPro" id="IPR016032">
    <property type="entry name" value="Sig_transdc_resp-reg_C-effctor"/>
</dbReference>
<dbReference type="SUPFAM" id="SSF52172">
    <property type="entry name" value="CheY-like"/>
    <property type="match status" value="1"/>
</dbReference>
<sequence>MTHSHVLIIDDDKQLTTMLDEFLRTNGYEVSVANDGQEGLDRLNHANHYDVVLLDVMMPVKDGFDVLREMRHFCFTPVIMLTARGDDYDRILGLELGADDYLPKPFNHRELMARIKALIRRRTHYDDSNQALSIEIGEISIHASSQKVTYCGQQLELTGTEFATLFLLAKQAGHLVSKAAISEQVLGRKLMEFDRSIDMHVSNIRKKLAAINDQPTIKTVRGAGYILLCP</sequence>
<dbReference type="InterPro" id="IPR011006">
    <property type="entry name" value="CheY-like_superfamily"/>
</dbReference>
<protein>
    <submittedName>
        <fullName evidence="12">Response regulator</fullName>
    </submittedName>
</protein>
<reference evidence="12 13" key="1">
    <citation type="submission" date="2018-11" db="EMBL/GenBank/DDBJ databases">
        <authorList>
            <person name="Ye M.-Q."/>
            <person name="Du Z.-J."/>
        </authorList>
    </citation>
    <scope>NUCLEOTIDE SEQUENCE [LARGE SCALE GENOMIC DNA]</scope>
    <source>
        <strain evidence="12 13">U0105</strain>
    </source>
</reference>
<keyword evidence="3 8" id="KW-0597">Phosphoprotein</keyword>
<dbReference type="GO" id="GO:0032993">
    <property type="term" value="C:protein-DNA complex"/>
    <property type="evidence" value="ECO:0007669"/>
    <property type="project" value="TreeGrafter"/>
</dbReference>
<evidence type="ECO:0000256" key="9">
    <source>
        <dbReference type="PROSITE-ProRule" id="PRU01091"/>
    </source>
</evidence>
<feature type="DNA-binding region" description="OmpR/PhoB-type" evidence="9">
    <location>
        <begin position="131"/>
        <end position="229"/>
    </location>
</feature>
<evidence type="ECO:0000256" key="3">
    <source>
        <dbReference type="ARBA" id="ARBA00022553"/>
    </source>
</evidence>
<dbReference type="PROSITE" id="PS50110">
    <property type="entry name" value="RESPONSE_REGULATORY"/>
    <property type="match status" value="1"/>
</dbReference>
<dbReference type="SMART" id="SM00448">
    <property type="entry name" value="REC"/>
    <property type="match status" value="1"/>
</dbReference>
<evidence type="ECO:0000256" key="8">
    <source>
        <dbReference type="PROSITE-ProRule" id="PRU00169"/>
    </source>
</evidence>
<keyword evidence="2" id="KW-0963">Cytoplasm</keyword>
<dbReference type="Gene3D" id="6.10.250.690">
    <property type="match status" value="1"/>
</dbReference>
<evidence type="ECO:0000256" key="2">
    <source>
        <dbReference type="ARBA" id="ARBA00022490"/>
    </source>
</evidence>